<dbReference type="PROSITE" id="PS50102">
    <property type="entry name" value="RRM"/>
    <property type="match status" value="1"/>
</dbReference>
<name>A0A9W8D0K1_9FUNG</name>
<feature type="compositionally biased region" description="Basic and acidic residues" evidence="2">
    <location>
        <begin position="216"/>
        <end position="227"/>
    </location>
</feature>
<sequence length="267" mass="28362">MLSRIRPTLAKALHARSFATRSVYIGNLPAGTKATTIREIFEKFGTVIQVDVSSTNKGIVFMHIHYGAGEVPAGFGPGNTVSVDPTPEEKKEVETAVGNAVNTLMNTEIEGNYIRIGPGRARVENEMQGETVTDERTLGFTDGFAKGYRQGVMDGQKMGRGQKEYLGGPAGDAAMLARAGRQACATLRPRVSAVAAAARWHYRLADGGQDAQTPGERGDQEAAHGDEGCEPGASAPIGFDAGFRDGYRAGFDEGQRSIEAVRSTPKG</sequence>
<organism evidence="4 5">
    <name type="scientific">Coemansia biformis</name>
    <dbReference type="NCBI Taxonomy" id="1286918"/>
    <lineage>
        <taxon>Eukaryota</taxon>
        <taxon>Fungi</taxon>
        <taxon>Fungi incertae sedis</taxon>
        <taxon>Zoopagomycota</taxon>
        <taxon>Kickxellomycotina</taxon>
        <taxon>Kickxellomycetes</taxon>
        <taxon>Kickxellales</taxon>
        <taxon>Kickxellaceae</taxon>
        <taxon>Coemansia</taxon>
    </lineage>
</organism>
<dbReference type="InterPro" id="IPR035979">
    <property type="entry name" value="RBD_domain_sf"/>
</dbReference>
<accession>A0A9W8D0K1</accession>
<dbReference type="InterPro" id="IPR000504">
    <property type="entry name" value="RRM_dom"/>
</dbReference>
<evidence type="ECO:0000313" key="5">
    <source>
        <dbReference type="Proteomes" id="UP001143981"/>
    </source>
</evidence>
<proteinExistence type="predicted"/>
<evidence type="ECO:0000259" key="3">
    <source>
        <dbReference type="PROSITE" id="PS50102"/>
    </source>
</evidence>
<feature type="compositionally biased region" description="Basic and acidic residues" evidence="2">
    <location>
        <begin position="242"/>
        <end position="256"/>
    </location>
</feature>
<keyword evidence="5" id="KW-1185">Reference proteome</keyword>
<dbReference type="SUPFAM" id="SSF54928">
    <property type="entry name" value="RNA-binding domain, RBD"/>
    <property type="match status" value="1"/>
</dbReference>
<keyword evidence="1" id="KW-0694">RNA-binding</keyword>
<gene>
    <name evidence="4" type="ORF">LPJ61_000964</name>
</gene>
<dbReference type="EMBL" id="JANBOI010000063">
    <property type="protein sequence ID" value="KAJ1734659.1"/>
    <property type="molecule type" value="Genomic_DNA"/>
</dbReference>
<dbReference type="AlphaFoldDB" id="A0A9W8D0K1"/>
<comment type="caution">
    <text evidence="4">The sequence shown here is derived from an EMBL/GenBank/DDBJ whole genome shotgun (WGS) entry which is preliminary data.</text>
</comment>
<dbReference type="Pfam" id="PF00076">
    <property type="entry name" value="RRM_1"/>
    <property type="match status" value="1"/>
</dbReference>
<protein>
    <recommendedName>
        <fullName evidence="3">RRM domain-containing protein</fullName>
    </recommendedName>
</protein>
<evidence type="ECO:0000256" key="2">
    <source>
        <dbReference type="SAM" id="MobiDB-lite"/>
    </source>
</evidence>
<evidence type="ECO:0000313" key="4">
    <source>
        <dbReference type="EMBL" id="KAJ1734659.1"/>
    </source>
</evidence>
<feature type="region of interest" description="Disordered" evidence="2">
    <location>
        <begin position="206"/>
        <end position="267"/>
    </location>
</feature>
<dbReference type="InterPro" id="IPR012677">
    <property type="entry name" value="Nucleotide-bd_a/b_plait_sf"/>
</dbReference>
<dbReference type="Gene3D" id="3.30.70.330">
    <property type="match status" value="1"/>
</dbReference>
<reference evidence="4" key="1">
    <citation type="submission" date="2022-07" db="EMBL/GenBank/DDBJ databases">
        <title>Phylogenomic reconstructions and comparative analyses of Kickxellomycotina fungi.</title>
        <authorList>
            <person name="Reynolds N.K."/>
            <person name="Stajich J.E."/>
            <person name="Barry K."/>
            <person name="Grigoriev I.V."/>
            <person name="Crous P."/>
            <person name="Smith M.E."/>
        </authorList>
    </citation>
    <scope>NUCLEOTIDE SEQUENCE</scope>
    <source>
        <strain evidence="4">BCRC 34381</strain>
    </source>
</reference>
<evidence type="ECO:0000256" key="1">
    <source>
        <dbReference type="PROSITE-ProRule" id="PRU00176"/>
    </source>
</evidence>
<dbReference type="OrthoDB" id="439808at2759"/>
<dbReference type="Proteomes" id="UP001143981">
    <property type="component" value="Unassembled WGS sequence"/>
</dbReference>
<dbReference type="GO" id="GO:0003723">
    <property type="term" value="F:RNA binding"/>
    <property type="evidence" value="ECO:0007669"/>
    <property type="project" value="UniProtKB-UniRule"/>
</dbReference>
<feature type="domain" description="RRM" evidence="3">
    <location>
        <begin position="21"/>
        <end position="64"/>
    </location>
</feature>